<evidence type="ECO:0000313" key="2">
    <source>
        <dbReference type="EMBL" id="SNZ07703.1"/>
    </source>
</evidence>
<dbReference type="EMBL" id="OBEI01000003">
    <property type="protein sequence ID" value="SNZ07703.1"/>
    <property type="molecule type" value="Genomic_DNA"/>
</dbReference>
<evidence type="ECO:0000313" key="3">
    <source>
        <dbReference type="Proteomes" id="UP000219036"/>
    </source>
</evidence>
<dbReference type="RefSeq" id="WP_097000154.1">
    <property type="nucleotide sequence ID" value="NZ_OBEI01000003.1"/>
</dbReference>
<dbReference type="Proteomes" id="UP000219036">
    <property type="component" value="Unassembled WGS sequence"/>
</dbReference>
<proteinExistence type="predicted"/>
<accession>A0A285NFN2</accession>
<reference evidence="3" key="1">
    <citation type="submission" date="2017-09" db="EMBL/GenBank/DDBJ databases">
        <authorList>
            <person name="Varghese N."/>
            <person name="Submissions S."/>
        </authorList>
    </citation>
    <scope>NUCLEOTIDE SEQUENCE [LARGE SCALE GENOMIC DNA]</scope>
    <source>
        <strain evidence="3">DSM 15103</strain>
    </source>
</reference>
<name>A0A285NFN2_9AQUI</name>
<feature type="transmembrane region" description="Helical" evidence="1">
    <location>
        <begin position="139"/>
        <end position="158"/>
    </location>
</feature>
<keyword evidence="1" id="KW-0472">Membrane</keyword>
<gene>
    <name evidence="2" type="ORF">SAMN06265182_0975</name>
</gene>
<dbReference type="AlphaFoldDB" id="A0A285NFN2"/>
<sequence>MNERDFQEFFENFINELKKENPNITQEDIFSIENAMKRAYVNSCVNVNGNNNTVIGGVGNKVEIKNGSVDPDIRLLTLEKFYKKNTEKGLKFKPLVDLSVASALGLLFVFAFTIFNGIAEAGLVNFVTGESTISHKDFLIGYVIFASLVIPAFIWAWYRNRYNIYETLPNDILYIEANFPDSPTKENVVKELKKLRRKLKILGLF</sequence>
<keyword evidence="1" id="KW-0812">Transmembrane</keyword>
<feature type="transmembrane region" description="Helical" evidence="1">
    <location>
        <begin position="98"/>
        <end position="119"/>
    </location>
</feature>
<protein>
    <submittedName>
        <fullName evidence="2">Uncharacterized protein</fullName>
    </submittedName>
</protein>
<evidence type="ECO:0000256" key="1">
    <source>
        <dbReference type="SAM" id="Phobius"/>
    </source>
</evidence>
<keyword evidence="3" id="KW-1185">Reference proteome</keyword>
<keyword evidence="1" id="KW-1133">Transmembrane helix</keyword>
<organism evidence="2 3">
    <name type="scientific">Persephonella hydrogeniphila</name>
    <dbReference type="NCBI Taxonomy" id="198703"/>
    <lineage>
        <taxon>Bacteria</taxon>
        <taxon>Pseudomonadati</taxon>
        <taxon>Aquificota</taxon>
        <taxon>Aquificia</taxon>
        <taxon>Aquificales</taxon>
        <taxon>Hydrogenothermaceae</taxon>
        <taxon>Persephonella</taxon>
    </lineage>
</organism>